<evidence type="ECO:0000256" key="1">
    <source>
        <dbReference type="SAM" id="Phobius"/>
    </source>
</evidence>
<protein>
    <submittedName>
        <fullName evidence="2">Uncharacterized protein</fullName>
    </submittedName>
</protein>
<evidence type="ECO:0000313" key="2">
    <source>
        <dbReference type="EMBL" id="NEM90637.1"/>
    </source>
</evidence>
<name>A0A7C9TPA5_9MICO</name>
<dbReference type="Proteomes" id="UP000479756">
    <property type="component" value="Unassembled WGS sequence"/>
</dbReference>
<dbReference type="RefSeq" id="WP_163472267.1">
    <property type="nucleotide sequence ID" value="NZ_JAAGWZ010000001.1"/>
</dbReference>
<feature type="transmembrane region" description="Helical" evidence="1">
    <location>
        <begin position="192"/>
        <end position="213"/>
    </location>
</feature>
<keyword evidence="1" id="KW-1133">Transmembrane helix</keyword>
<gene>
    <name evidence="2" type="ORF">G3T37_04640</name>
</gene>
<accession>A0A7C9TPA5</accession>
<feature type="transmembrane region" description="Helical" evidence="1">
    <location>
        <begin position="323"/>
        <end position="345"/>
    </location>
</feature>
<sequence length="776" mass="81311">MTETTEAATDSAIAPPLRVLRGIDPSRYRRAVLGGAASYAVAAVVAALGLLALQLGAGQRHWMDARSLAEASAQLVATAFGASTHWTLLFGGTAIRASGFWIPVPVTAAAVLALVLLSWWDERVRVSATRVERWIRSLVAGAVVALLSTIIAAVMPLSLVRLDRIAPGGAPFGADWVLRAGDARLDVSAAGFPGFIVAFLVCTLAAVAARGLGRGRERDGAALLRRLIGHAGRAAAAYVVPAFALALLAAMLYVLLRPSGPLDDPALSAPGRLLGVMLLLPTIAANVMALASLAPIDQTPVPTGAEGIPADGSGWFATAAPSWVVLTAVLLNIVVVLAVGALLAARVDRVELRSWRSGAATTAGFAVVGALVTAFGTVALAMRVPDAGSSSPGFSFSVGPVSWTFLVFAALGVIVHATAIWVGPVILGVLPSGLSSQLAPPDRIPAASRGRTITAVVLAGLLLLVVVITVGVGLLSSSVFSARAQAERYFSALATGDVATVRSIGHVDTSGVSDALLDPRVVHDSPGRVDRYRIIDERTAGDTVTVSARLEQGDTSTLETVTLRRTGRAFLFFDEWSLRPVQLPTVSIDLVSGVSTVVVNGHSIDLVESTSDPGYAVFAALPGSYSVRLGGHHRYFSAESATVVVDSSPESSAEVHFDLHPTAAFGRAIATQTQAFLAQCARSTTLTPRGCPFELTDYTGVTKVHWTVDGLPATVTMIDDDGRWRLTSLQPGQATAVFDDTWYSKTYHEKVPVYFWLNGVIDFAGEEPRFHYESVQ</sequence>
<keyword evidence="3" id="KW-1185">Reference proteome</keyword>
<feature type="transmembrane region" description="Helical" evidence="1">
    <location>
        <begin position="234"/>
        <end position="256"/>
    </location>
</feature>
<comment type="caution">
    <text evidence="2">The sequence shown here is derived from an EMBL/GenBank/DDBJ whole genome shotgun (WGS) entry which is preliminary data.</text>
</comment>
<feature type="transmembrane region" description="Helical" evidence="1">
    <location>
        <begin position="452"/>
        <end position="475"/>
    </location>
</feature>
<organism evidence="2 3">
    <name type="scientific">Galbitalea soli</name>
    <dbReference type="NCBI Taxonomy" id="1268042"/>
    <lineage>
        <taxon>Bacteria</taxon>
        <taxon>Bacillati</taxon>
        <taxon>Actinomycetota</taxon>
        <taxon>Actinomycetes</taxon>
        <taxon>Micrococcales</taxon>
        <taxon>Microbacteriaceae</taxon>
        <taxon>Galbitalea</taxon>
    </lineage>
</organism>
<dbReference type="EMBL" id="JAAGWZ010000001">
    <property type="protein sequence ID" value="NEM90637.1"/>
    <property type="molecule type" value="Genomic_DNA"/>
</dbReference>
<reference evidence="2 3" key="1">
    <citation type="journal article" date="2014" name="Int. J. Syst. Evol. Microbiol.">
        <title>Description of Galbitalea soli gen. nov., sp. nov., and Frondihabitans sucicola sp. nov.</title>
        <authorList>
            <person name="Kim S.J."/>
            <person name="Lim J.M."/>
            <person name="Ahn J.H."/>
            <person name="Weon H.Y."/>
            <person name="Hamada M."/>
            <person name="Suzuki K."/>
            <person name="Ahn T.Y."/>
            <person name="Kwon S.W."/>
        </authorList>
    </citation>
    <scope>NUCLEOTIDE SEQUENCE [LARGE SCALE GENOMIC DNA]</scope>
    <source>
        <strain evidence="2 3">NBRC 108727</strain>
    </source>
</reference>
<feature type="transmembrane region" description="Helical" evidence="1">
    <location>
        <begin position="138"/>
        <end position="159"/>
    </location>
</feature>
<feature type="transmembrane region" description="Helical" evidence="1">
    <location>
        <begin position="357"/>
        <end position="382"/>
    </location>
</feature>
<dbReference type="AlphaFoldDB" id="A0A7C9TPA5"/>
<feature type="transmembrane region" description="Helical" evidence="1">
    <location>
        <begin position="36"/>
        <end position="56"/>
    </location>
</feature>
<proteinExistence type="predicted"/>
<evidence type="ECO:0000313" key="3">
    <source>
        <dbReference type="Proteomes" id="UP000479756"/>
    </source>
</evidence>
<feature type="transmembrane region" description="Helical" evidence="1">
    <location>
        <begin position="402"/>
        <end position="431"/>
    </location>
</feature>
<keyword evidence="1" id="KW-0472">Membrane</keyword>
<feature type="transmembrane region" description="Helical" evidence="1">
    <location>
        <begin position="100"/>
        <end position="117"/>
    </location>
</feature>
<keyword evidence="1" id="KW-0812">Transmembrane</keyword>